<evidence type="ECO:0000313" key="2">
    <source>
        <dbReference type="Proteomes" id="UP000265703"/>
    </source>
</evidence>
<organism evidence="1 2">
    <name type="scientific">Glomus cerebriforme</name>
    <dbReference type="NCBI Taxonomy" id="658196"/>
    <lineage>
        <taxon>Eukaryota</taxon>
        <taxon>Fungi</taxon>
        <taxon>Fungi incertae sedis</taxon>
        <taxon>Mucoromycota</taxon>
        <taxon>Glomeromycotina</taxon>
        <taxon>Glomeromycetes</taxon>
        <taxon>Glomerales</taxon>
        <taxon>Glomeraceae</taxon>
        <taxon>Glomus</taxon>
    </lineage>
</organism>
<reference evidence="1 2" key="1">
    <citation type="submission" date="2018-06" db="EMBL/GenBank/DDBJ databases">
        <title>Comparative genomics reveals the genomic features of Rhizophagus irregularis, R. cerebriforme, R. diaphanum and Gigaspora rosea, and their symbiotic lifestyle signature.</title>
        <authorList>
            <person name="Morin E."/>
            <person name="San Clemente H."/>
            <person name="Chen E.C.H."/>
            <person name="De La Providencia I."/>
            <person name="Hainaut M."/>
            <person name="Kuo A."/>
            <person name="Kohler A."/>
            <person name="Murat C."/>
            <person name="Tang N."/>
            <person name="Roy S."/>
            <person name="Loubradou J."/>
            <person name="Henrissat B."/>
            <person name="Grigoriev I.V."/>
            <person name="Corradi N."/>
            <person name="Roux C."/>
            <person name="Martin F.M."/>
        </authorList>
    </citation>
    <scope>NUCLEOTIDE SEQUENCE [LARGE SCALE GENOMIC DNA]</scope>
    <source>
        <strain evidence="1 2">DAOM 227022</strain>
    </source>
</reference>
<sequence length="262" mass="31046">MACSQIFSGDLPELVYEILHHIQNDISTLHSCILINRAWCRLAIPLLWKDPFSSKFPKNYSFIEIYLHNLSEESKSLLNDYGINRHLFPSNILFNYISFIKCLCTRNIRCSVERWIAAVNTSTYEPTINFKRLIYRVLLNKIIENNVKLHTLKVELNVNRYHKYFDDFYDFISENPNFIVNIRNLNLHLVVKPENVSRIYFFLKFLYSHCSSISSLSCKLYFKLSTVDNNDINLTQKPLLQLIGNQKNLKKISFMLIWVVRY</sequence>
<keyword evidence="2" id="KW-1185">Reference proteome</keyword>
<proteinExistence type="predicted"/>
<comment type="caution">
    <text evidence="1">The sequence shown here is derived from an EMBL/GenBank/DDBJ whole genome shotgun (WGS) entry which is preliminary data.</text>
</comment>
<dbReference type="EMBL" id="QKYT01000400">
    <property type="protein sequence ID" value="RIA85845.1"/>
    <property type="molecule type" value="Genomic_DNA"/>
</dbReference>
<accession>A0A397SP73</accession>
<evidence type="ECO:0008006" key="3">
    <source>
        <dbReference type="Google" id="ProtNLM"/>
    </source>
</evidence>
<protein>
    <recommendedName>
        <fullName evidence="3">F-box domain-containing protein</fullName>
    </recommendedName>
</protein>
<dbReference type="Proteomes" id="UP000265703">
    <property type="component" value="Unassembled WGS sequence"/>
</dbReference>
<name>A0A397SP73_9GLOM</name>
<dbReference type="AlphaFoldDB" id="A0A397SP73"/>
<gene>
    <name evidence="1" type="ORF">C1645_830163</name>
</gene>
<evidence type="ECO:0000313" key="1">
    <source>
        <dbReference type="EMBL" id="RIA85845.1"/>
    </source>
</evidence>
<dbReference type="OrthoDB" id="2305901at2759"/>